<protein>
    <submittedName>
        <fullName evidence="2">Uncharacterized protein</fullName>
    </submittedName>
</protein>
<dbReference type="AlphaFoldDB" id="A0A9P5PB16"/>
<reference evidence="2" key="1">
    <citation type="submission" date="2020-11" db="EMBL/GenBank/DDBJ databases">
        <authorList>
            <consortium name="DOE Joint Genome Institute"/>
            <person name="Ahrendt S."/>
            <person name="Riley R."/>
            <person name="Andreopoulos W."/>
            <person name="Labutti K."/>
            <person name="Pangilinan J."/>
            <person name="Ruiz-Duenas F.J."/>
            <person name="Barrasa J.M."/>
            <person name="Sanchez-Garcia M."/>
            <person name="Camarero S."/>
            <person name="Miyauchi S."/>
            <person name="Serrano A."/>
            <person name="Linde D."/>
            <person name="Babiker R."/>
            <person name="Drula E."/>
            <person name="Ayuso-Fernandez I."/>
            <person name="Pacheco R."/>
            <person name="Padilla G."/>
            <person name="Ferreira P."/>
            <person name="Barriuso J."/>
            <person name="Kellner H."/>
            <person name="Castanera R."/>
            <person name="Alfaro M."/>
            <person name="Ramirez L."/>
            <person name="Pisabarro A.G."/>
            <person name="Kuo A."/>
            <person name="Tritt A."/>
            <person name="Lipzen A."/>
            <person name="He G."/>
            <person name="Yan M."/>
            <person name="Ng V."/>
            <person name="Cullen D."/>
            <person name="Martin F."/>
            <person name="Rosso M.-N."/>
            <person name="Henrissat B."/>
            <person name="Hibbett D."/>
            <person name="Martinez A.T."/>
            <person name="Grigoriev I.V."/>
        </authorList>
    </citation>
    <scope>NUCLEOTIDE SEQUENCE</scope>
    <source>
        <strain evidence="2">AH 40177</strain>
    </source>
</reference>
<comment type="caution">
    <text evidence="2">The sequence shown here is derived from an EMBL/GenBank/DDBJ whole genome shotgun (WGS) entry which is preliminary data.</text>
</comment>
<keyword evidence="1" id="KW-0812">Transmembrane</keyword>
<dbReference type="OrthoDB" id="3357408at2759"/>
<sequence length="350" mass="38732">MSSEEYTLLQQTLIGSFIVPIAVELFLYGIFLVLFSFSVYVVRKRVMPGILYVIATLIFFTLATISISLDLAWRSSDGPVLTGIPLLGGAVIIKQSTLNLEPGPYYIFFIAGLLSDAMMIHRCYRLWNSRKSVIIFPLFILIGIFITWIVLLVARLIVDPPGKPYYNAGSELADTTKSVYELYVLVTLVENLVLTGLMAGRVWWLDHKMKKILVGDKNKRRVSRSLLGPILQSGALTPISLILWFIVDSVGSPVLLGNFFLTPCALTQIMGIASTLIVVSIGLGVDSDSQSHMSDEENQSAILVLDSRELHPSTRNAMQVQDCPSTDTIQPFSLKYDDQQEADSAIFLGS</sequence>
<evidence type="ECO:0000313" key="3">
    <source>
        <dbReference type="Proteomes" id="UP000772434"/>
    </source>
</evidence>
<proteinExistence type="predicted"/>
<feature type="transmembrane region" description="Helical" evidence="1">
    <location>
        <begin position="103"/>
        <end position="121"/>
    </location>
</feature>
<feature type="transmembrane region" description="Helical" evidence="1">
    <location>
        <begin position="133"/>
        <end position="158"/>
    </location>
</feature>
<gene>
    <name evidence="2" type="ORF">BDP27DRAFT_1432141</name>
</gene>
<feature type="transmembrane region" description="Helical" evidence="1">
    <location>
        <begin position="182"/>
        <end position="205"/>
    </location>
</feature>
<feature type="transmembrane region" description="Helical" evidence="1">
    <location>
        <begin position="49"/>
        <end position="69"/>
    </location>
</feature>
<organism evidence="2 3">
    <name type="scientific">Rhodocollybia butyracea</name>
    <dbReference type="NCBI Taxonomy" id="206335"/>
    <lineage>
        <taxon>Eukaryota</taxon>
        <taxon>Fungi</taxon>
        <taxon>Dikarya</taxon>
        <taxon>Basidiomycota</taxon>
        <taxon>Agaricomycotina</taxon>
        <taxon>Agaricomycetes</taxon>
        <taxon>Agaricomycetidae</taxon>
        <taxon>Agaricales</taxon>
        <taxon>Marasmiineae</taxon>
        <taxon>Omphalotaceae</taxon>
        <taxon>Rhodocollybia</taxon>
    </lineage>
</organism>
<feature type="transmembrane region" description="Helical" evidence="1">
    <location>
        <begin position="259"/>
        <end position="285"/>
    </location>
</feature>
<feature type="transmembrane region" description="Helical" evidence="1">
    <location>
        <begin position="12"/>
        <end position="42"/>
    </location>
</feature>
<evidence type="ECO:0000256" key="1">
    <source>
        <dbReference type="SAM" id="Phobius"/>
    </source>
</evidence>
<keyword evidence="1" id="KW-1133">Transmembrane helix</keyword>
<evidence type="ECO:0000313" key="2">
    <source>
        <dbReference type="EMBL" id="KAF9058855.1"/>
    </source>
</evidence>
<keyword evidence="3" id="KW-1185">Reference proteome</keyword>
<dbReference type="EMBL" id="JADNRY010000342">
    <property type="protein sequence ID" value="KAF9058855.1"/>
    <property type="molecule type" value="Genomic_DNA"/>
</dbReference>
<dbReference type="Proteomes" id="UP000772434">
    <property type="component" value="Unassembled WGS sequence"/>
</dbReference>
<feature type="transmembrane region" description="Helical" evidence="1">
    <location>
        <begin position="226"/>
        <end position="247"/>
    </location>
</feature>
<name>A0A9P5PB16_9AGAR</name>
<accession>A0A9P5PB16</accession>
<keyword evidence="1" id="KW-0472">Membrane</keyword>